<feature type="domain" description="FHA" evidence="1">
    <location>
        <begin position="156"/>
        <end position="190"/>
    </location>
</feature>
<evidence type="ECO:0000313" key="2">
    <source>
        <dbReference type="EMBL" id="CAI8056606.1"/>
    </source>
</evidence>
<dbReference type="Gene3D" id="2.60.200.20">
    <property type="match status" value="1"/>
</dbReference>
<dbReference type="InterPro" id="IPR000253">
    <property type="entry name" value="FHA_dom"/>
</dbReference>
<organism evidence="2 3">
    <name type="scientific">Geodia barretti</name>
    <name type="common">Barrett's horny sponge</name>
    <dbReference type="NCBI Taxonomy" id="519541"/>
    <lineage>
        <taxon>Eukaryota</taxon>
        <taxon>Metazoa</taxon>
        <taxon>Porifera</taxon>
        <taxon>Demospongiae</taxon>
        <taxon>Heteroscleromorpha</taxon>
        <taxon>Tetractinellida</taxon>
        <taxon>Astrophorina</taxon>
        <taxon>Geodiidae</taxon>
        <taxon>Geodia</taxon>
    </lineage>
</organism>
<accession>A0AA35XKX0</accession>
<reference evidence="2" key="1">
    <citation type="submission" date="2023-03" db="EMBL/GenBank/DDBJ databases">
        <authorList>
            <person name="Steffen K."/>
            <person name="Cardenas P."/>
        </authorList>
    </citation>
    <scope>NUCLEOTIDE SEQUENCE</scope>
</reference>
<dbReference type="CDD" id="cd00060">
    <property type="entry name" value="FHA"/>
    <property type="match status" value="1"/>
</dbReference>
<dbReference type="AlphaFoldDB" id="A0AA35XKX0"/>
<evidence type="ECO:0000313" key="3">
    <source>
        <dbReference type="Proteomes" id="UP001174909"/>
    </source>
</evidence>
<evidence type="ECO:0000259" key="1">
    <source>
        <dbReference type="PROSITE" id="PS50006"/>
    </source>
</evidence>
<dbReference type="Proteomes" id="UP001174909">
    <property type="component" value="Unassembled WGS sequence"/>
</dbReference>
<keyword evidence="3" id="KW-1185">Reference proteome</keyword>
<dbReference type="SUPFAM" id="SSF49879">
    <property type="entry name" value="SMAD/FHA domain"/>
    <property type="match status" value="1"/>
</dbReference>
<protein>
    <recommendedName>
        <fullName evidence="1">FHA domain-containing protein</fullName>
    </recommendedName>
</protein>
<name>A0AA35XKX0_GEOBA</name>
<proteinExistence type="predicted"/>
<dbReference type="EMBL" id="CASHTH010004374">
    <property type="protein sequence ID" value="CAI8056606.1"/>
    <property type="molecule type" value="Genomic_DNA"/>
</dbReference>
<comment type="caution">
    <text evidence="2">The sequence shown here is derived from an EMBL/GenBank/DDBJ whole genome shotgun (WGS) entry which is preliminary data.</text>
</comment>
<gene>
    <name evidence="2" type="ORF">GBAR_LOCUS30844</name>
</gene>
<sequence length="217" mass="24989">MHFWKKWRRDGISADDLKKAEMLEAYTCWLKNGKLSRKQKRLLREIHNFPELQPLKQLIDFSHYRFEERENVIPPPGAEQRARDRVMAEIRGEAVEADTVGALELQPGYSPQGMGNETTEIMQVDASLPDADALREWDTEQTAESAEMLKRYNAIRTLSRLHVRFELKDDDVYVTDLGSSDTTYLDNARVEAPTRIQDGSTLKCGKVSFKVVDIERS</sequence>
<dbReference type="PROSITE" id="PS50006">
    <property type="entry name" value="FHA_DOMAIN"/>
    <property type="match status" value="1"/>
</dbReference>
<dbReference type="InterPro" id="IPR008984">
    <property type="entry name" value="SMAD_FHA_dom_sf"/>
</dbReference>
<dbReference type="Pfam" id="PF00498">
    <property type="entry name" value="FHA"/>
    <property type="match status" value="1"/>
</dbReference>